<dbReference type="PANTHER" id="PTHR39596">
    <property type="match status" value="1"/>
</dbReference>
<dbReference type="Pfam" id="PF06985">
    <property type="entry name" value="HET"/>
    <property type="match status" value="1"/>
</dbReference>
<evidence type="ECO:0000313" key="3">
    <source>
        <dbReference type="Proteomes" id="UP001283341"/>
    </source>
</evidence>
<dbReference type="Proteomes" id="UP001283341">
    <property type="component" value="Unassembled WGS sequence"/>
</dbReference>
<accession>A0AAE0M7Z5</accession>
<evidence type="ECO:0000259" key="1">
    <source>
        <dbReference type="Pfam" id="PF06985"/>
    </source>
</evidence>
<reference evidence="2" key="2">
    <citation type="submission" date="2023-06" db="EMBL/GenBank/DDBJ databases">
        <authorList>
            <consortium name="Lawrence Berkeley National Laboratory"/>
            <person name="Haridas S."/>
            <person name="Hensen N."/>
            <person name="Bonometti L."/>
            <person name="Westerberg I."/>
            <person name="Brannstrom I.O."/>
            <person name="Guillou S."/>
            <person name="Cros-Aarteil S."/>
            <person name="Calhoun S."/>
            <person name="Kuo A."/>
            <person name="Mondo S."/>
            <person name="Pangilinan J."/>
            <person name="Riley R."/>
            <person name="Labutti K."/>
            <person name="Andreopoulos B."/>
            <person name="Lipzen A."/>
            <person name="Chen C."/>
            <person name="Yanf M."/>
            <person name="Daum C."/>
            <person name="Ng V."/>
            <person name="Clum A."/>
            <person name="Steindorff A."/>
            <person name="Ohm R."/>
            <person name="Martin F."/>
            <person name="Silar P."/>
            <person name="Natvig D."/>
            <person name="Lalanne C."/>
            <person name="Gautier V."/>
            <person name="Ament-Velasquez S.L."/>
            <person name="Kruys A."/>
            <person name="Hutchinson M.I."/>
            <person name="Powell A.J."/>
            <person name="Barry K."/>
            <person name="Miller A.N."/>
            <person name="Grigoriev I.V."/>
            <person name="Debuchy R."/>
            <person name="Gladieux P."/>
            <person name="Thoren M.H."/>
            <person name="Johannesson H."/>
        </authorList>
    </citation>
    <scope>NUCLEOTIDE SEQUENCE</scope>
    <source>
        <strain evidence="2">CBS 118394</strain>
    </source>
</reference>
<organism evidence="2 3">
    <name type="scientific">Apodospora peruviana</name>
    <dbReference type="NCBI Taxonomy" id="516989"/>
    <lineage>
        <taxon>Eukaryota</taxon>
        <taxon>Fungi</taxon>
        <taxon>Dikarya</taxon>
        <taxon>Ascomycota</taxon>
        <taxon>Pezizomycotina</taxon>
        <taxon>Sordariomycetes</taxon>
        <taxon>Sordariomycetidae</taxon>
        <taxon>Sordariales</taxon>
        <taxon>Lasiosphaeriaceae</taxon>
        <taxon>Apodospora</taxon>
    </lineage>
</organism>
<dbReference type="AlphaFoldDB" id="A0AAE0M7Z5"/>
<evidence type="ECO:0000313" key="2">
    <source>
        <dbReference type="EMBL" id="KAK3322682.1"/>
    </source>
</evidence>
<reference evidence="2" key="1">
    <citation type="journal article" date="2023" name="Mol. Phylogenet. Evol.">
        <title>Genome-scale phylogeny and comparative genomics of the fungal order Sordariales.</title>
        <authorList>
            <person name="Hensen N."/>
            <person name="Bonometti L."/>
            <person name="Westerberg I."/>
            <person name="Brannstrom I.O."/>
            <person name="Guillou S."/>
            <person name="Cros-Aarteil S."/>
            <person name="Calhoun S."/>
            <person name="Haridas S."/>
            <person name="Kuo A."/>
            <person name="Mondo S."/>
            <person name="Pangilinan J."/>
            <person name="Riley R."/>
            <person name="LaButti K."/>
            <person name="Andreopoulos B."/>
            <person name="Lipzen A."/>
            <person name="Chen C."/>
            <person name="Yan M."/>
            <person name="Daum C."/>
            <person name="Ng V."/>
            <person name="Clum A."/>
            <person name="Steindorff A."/>
            <person name="Ohm R.A."/>
            <person name="Martin F."/>
            <person name="Silar P."/>
            <person name="Natvig D.O."/>
            <person name="Lalanne C."/>
            <person name="Gautier V."/>
            <person name="Ament-Velasquez S.L."/>
            <person name="Kruys A."/>
            <person name="Hutchinson M.I."/>
            <person name="Powell A.J."/>
            <person name="Barry K."/>
            <person name="Miller A.N."/>
            <person name="Grigoriev I.V."/>
            <person name="Debuchy R."/>
            <person name="Gladieux P."/>
            <person name="Hiltunen Thoren M."/>
            <person name="Johannesson H."/>
        </authorList>
    </citation>
    <scope>NUCLEOTIDE SEQUENCE</scope>
    <source>
        <strain evidence="2">CBS 118394</strain>
    </source>
</reference>
<dbReference type="InterPro" id="IPR010730">
    <property type="entry name" value="HET"/>
</dbReference>
<name>A0AAE0M7Z5_9PEZI</name>
<comment type="caution">
    <text evidence="2">The sequence shown here is derived from an EMBL/GenBank/DDBJ whole genome shotgun (WGS) entry which is preliminary data.</text>
</comment>
<gene>
    <name evidence="2" type="ORF">B0H66DRAFT_212173</name>
</gene>
<keyword evidence="3" id="KW-1185">Reference proteome</keyword>
<protein>
    <recommendedName>
        <fullName evidence="1">Heterokaryon incompatibility domain-containing protein</fullName>
    </recommendedName>
</protein>
<proteinExistence type="predicted"/>
<feature type="domain" description="Heterokaryon incompatibility" evidence="1">
    <location>
        <begin position="360"/>
        <end position="449"/>
    </location>
</feature>
<sequence length="927" mass="104783">MDILCEPETPSRPIDRTRYVCVPGADDRWDGGPFLTYAHRKGLLRMVPLGLRHLNSKHHEAGKEHVDEDEEIPFTELIHPTPLDEQHSIYTTWFFVGLLSEFLGANRQENPERPPDDSDAEGTIQEIYQYFITTDEVDGNRYLTGKMIHLLVPTIKKTVAQNADVQGRLDYLSKCLRLSSGMLSGAASKQFDRSIKFALAGLGELMAHVLQTGVALDQFGVAGLTAPLTGFDWKWDYLTQDSPSRQTMVAAGWCRSDLGRANSIYQRLFTAHYLSLLDRHIPGRDHSACTETKCQAAQINNDTYKLSHATEGCDCREFVVDIVKVKTVLTESDTYPILVFDPDDETAVSVQPFRPGKDEYVALSHVWADGLGNTQGNTLQKCQIARLGRLIEAVEDSVHASNPSQPRPKYHLWIDTLCCPVAKLEPYCNMISLTRMKTVYEKATHVLVLDLALSVHDAETLHPATLLLRIFASSIWMRRLWTLQEGVLAGSLFFQFRDKPIHAKSLLPRLLDPSDHRYWILWADLNEEWSRLNDLNALANGRSQDIHKHKMYRNMQGALDFRNVTYPSDEPICIATLLGFDLSKIVQASDSHDSEPTRAEKRMCELWRLLSQADDGIPARMIFIVDEPLSTPGFGWAPRSLLGDQDQGGGTRWKTLQFTNPTGAKFKEITSGELTPHGLAVRLPGLMLESRPLCAGMALHAWDEVLAAHEEDIVYFWHEEEDIWYRMIDWVDGGPGGPPRRVSRDMNGHEIEAARPLCSAIDTGKIALIKGEQSDDPYNVMLWLMVQVLKDHCDDEDEAMSGYRVRWLKKVVVSQVNALELYFLQTSRKVALEVAAAEVDVGTKEFVRVKELGNPESEEYKAAREGLRQKMKDAMAVVWKSDPLFSMVVERTISEGMEEYIWASSPKGFSHDRVAKATPMDQRWFVD</sequence>
<dbReference type="EMBL" id="JAUEDM010000003">
    <property type="protein sequence ID" value="KAK3322682.1"/>
    <property type="molecule type" value="Genomic_DNA"/>
</dbReference>
<dbReference type="PANTHER" id="PTHR39596:SF2">
    <property type="entry name" value="HET DOMAIN PROTEIN (AFU_ORTHOLOGUE AFUA_1G17550)-RELATED"/>
    <property type="match status" value="1"/>
</dbReference>